<keyword evidence="4" id="KW-1185">Reference proteome</keyword>
<dbReference type="EMBL" id="CAKKNE010000002">
    <property type="protein sequence ID" value="CAH0369523.1"/>
    <property type="molecule type" value="Genomic_DNA"/>
</dbReference>
<organism evidence="3 4">
    <name type="scientific">Pelagomonas calceolata</name>
    <dbReference type="NCBI Taxonomy" id="35677"/>
    <lineage>
        <taxon>Eukaryota</taxon>
        <taxon>Sar</taxon>
        <taxon>Stramenopiles</taxon>
        <taxon>Ochrophyta</taxon>
        <taxon>Pelagophyceae</taxon>
        <taxon>Pelagomonadales</taxon>
        <taxon>Pelagomonadaceae</taxon>
        <taxon>Pelagomonas</taxon>
    </lineage>
</organism>
<evidence type="ECO:0000313" key="4">
    <source>
        <dbReference type="Proteomes" id="UP000789595"/>
    </source>
</evidence>
<evidence type="ECO:0000256" key="1">
    <source>
        <dbReference type="SAM" id="MobiDB-lite"/>
    </source>
</evidence>
<feature type="transmembrane region" description="Helical" evidence="2">
    <location>
        <begin position="216"/>
        <end position="234"/>
    </location>
</feature>
<accession>A0A8J2SDB9</accession>
<feature type="region of interest" description="Disordered" evidence="1">
    <location>
        <begin position="279"/>
        <end position="304"/>
    </location>
</feature>
<protein>
    <submittedName>
        <fullName evidence="3">Uncharacterized protein</fullName>
    </submittedName>
</protein>
<keyword evidence="2" id="KW-0812">Transmembrane</keyword>
<feature type="compositionally biased region" description="Acidic residues" evidence="1">
    <location>
        <begin position="292"/>
        <end position="303"/>
    </location>
</feature>
<keyword evidence="2" id="KW-0472">Membrane</keyword>
<feature type="compositionally biased region" description="Basic and acidic residues" evidence="1">
    <location>
        <begin position="281"/>
        <end position="291"/>
    </location>
</feature>
<dbReference type="Proteomes" id="UP000789595">
    <property type="component" value="Unassembled WGS sequence"/>
</dbReference>
<evidence type="ECO:0000313" key="3">
    <source>
        <dbReference type="EMBL" id="CAH0369523.1"/>
    </source>
</evidence>
<sequence>MDPCRFASEPRVRLRYLGVVGLGCLVMQLLAVLPYKNCKHGCEHWATVSDSNFDSREIPDEIPNRGYDYHHVSYNLWNAIEGFCTYAPHWDECEWVTTEILGRGGGREDEYCRGRGEQCEDHFAATNTARATTCVALIFTGIVGLGILFVNIRAHLVGRGLEASPKAIFGAAAVLAVGGVVGLAGAANYRSTVAAAVEKGYVSLRYGSFGHRGCDLSLYGGLVAMVVGMAFAAYEAYFNREELRGTDVKEPDDVDEKVKTSEAKSADLAPLTPTTAFLKSLETRRPAKPETEAEPEPEADAEEPGFVGKLSSFLFGEQEPVAESEGVVVSIEPKAEGPADEKETYNRIADWYDKPENAALRATWGPYPKLEEFQAWPGFVQVTNAFLDAEV</sequence>
<evidence type="ECO:0000256" key="2">
    <source>
        <dbReference type="SAM" id="Phobius"/>
    </source>
</evidence>
<name>A0A8J2SDB9_9STRA</name>
<reference evidence="3" key="1">
    <citation type="submission" date="2021-11" db="EMBL/GenBank/DDBJ databases">
        <authorList>
            <consortium name="Genoscope - CEA"/>
            <person name="William W."/>
        </authorList>
    </citation>
    <scope>NUCLEOTIDE SEQUENCE</scope>
</reference>
<feature type="transmembrane region" description="Helical" evidence="2">
    <location>
        <begin position="135"/>
        <end position="156"/>
    </location>
</feature>
<gene>
    <name evidence="3" type="ORF">PECAL_2P26490</name>
</gene>
<comment type="caution">
    <text evidence="3">The sequence shown here is derived from an EMBL/GenBank/DDBJ whole genome shotgun (WGS) entry which is preliminary data.</text>
</comment>
<proteinExistence type="predicted"/>
<feature type="transmembrane region" description="Helical" evidence="2">
    <location>
        <begin position="168"/>
        <end position="189"/>
    </location>
</feature>
<feature type="transmembrane region" description="Helical" evidence="2">
    <location>
        <begin position="12"/>
        <end position="33"/>
    </location>
</feature>
<dbReference type="AlphaFoldDB" id="A0A8J2SDB9"/>
<keyword evidence="2" id="KW-1133">Transmembrane helix</keyword>